<organism evidence="12 13">
    <name type="scientific">Dinoponera quadriceps</name>
    <name type="common">South American ant</name>
    <dbReference type="NCBI Taxonomy" id="609295"/>
    <lineage>
        <taxon>Eukaryota</taxon>
        <taxon>Metazoa</taxon>
        <taxon>Ecdysozoa</taxon>
        <taxon>Arthropoda</taxon>
        <taxon>Hexapoda</taxon>
        <taxon>Insecta</taxon>
        <taxon>Pterygota</taxon>
        <taxon>Neoptera</taxon>
        <taxon>Endopterygota</taxon>
        <taxon>Hymenoptera</taxon>
        <taxon>Apocrita</taxon>
        <taxon>Aculeata</taxon>
        <taxon>Formicoidea</taxon>
        <taxon>Formicidae</taxon>
        <taxon>Ponerinae</taxon>
        <taxon>Ponerini</taxon>
        <taxon>Dinoponera</taxon>
    </lineage>
</organism>
<dbReference type="KEGG" id="dqu:106748300"/>
<dbReference type="InterPro" id="IPR036375">
    <property type="entry name" value="Hemopexin-like_dom_sf"/>
</dbReference>
<dbReference type="InterPro" id="IPR024079">
    <property type="entry name" value="MetalloPept_cat_dom_sf"/>
</dbReference>
<dbReference type="SUPFAM" id="SSF50923">
    <property type="entry name" value="Hemopexin-like domain"/>
    <property type="match status" value="1"/>
</dbReference>
<evidence type="ECO:0000256" key="2">
    <source>
        <dbReference type="ARBA" id="ARBA00022670"/>
    </source>
</evidence>
<evidence type="ECO:0000256" key="3">
    <source>
        <dbReference type="ARBA" id="ARBA00022723"/>
    </source>
</evidence>
<feature type="binding site" evidence="10">
    <location>
        <position position="272"/>
    </location>
    <ligand>
        <name>Ca(2+)</name>
        <dbReference type="ChEBI" id="CHEBI:29108"/>
        <label>5</label>
    </ligand>
</feature>
<feature type="binding site" evidence="10">
    <location>
        <position position="122"/>
    </location>
    <ligand>
        <name>Zn(2+)</name>
        <dbReference type="ChEBI" id="CHEBI:29105"/>
        <label>1</label>
    </ligand>
</feature>
<protein>
    <submittedName>
        <fullName evidence="13">Collagenase 3-like</fullName>
    </submittedName>
</protein>
<feature type="binding site" evidence="10">
    <location>
        <position position="166"/>
    </location>
    <ligand>
        <name>Ca(2+)</name>
        <dbReference type="ChEBI" id="CHEBI:29108"/>
        <label>1</label>
    </ligand>
</feature>
<evidence type="ECO:0000256" key="10">
    <source>
        <dbReference type="PIRSR" id="PIRSR621190-2"/>
    </source>
</evidence>
<dbReference type="Proteomes" id="UP000515204">
    <property type="component" value="Unplaced"/>
</dbReference>
<comment type="cofactor">
    <cofactor evidence="10">
        <name>Ca(2+)</name>
        <dbReference type="ChEBI" id="CHEBI:29108"/>
    </cofactor>
    <text evidence="10">Can bind about 5 Ca(2+) ions per subunit.</text>
</comment>
<keyword evidence="3 9" id="KW-0479">Metal-binding</keyword>
<dbReference type="GO" id="GO:0030198">
    <property type="term" value="P:extracellular matrix organization"/>
    <property type="evidence" value="ECO:0007669"/>
    <property type="project" value="TreeGrafter"/>
</dbReference>
<evidence type="ECO:0000256" key="7">
    <source>
        <dbReference type="ARBA" id="ARBA00023049"/>
    </source>
</evidence>
<evidence type="ECO:0000256" key="8">
    <source>
        <dbReference type="PIRSR" id="PIRSR001191-1"/>
    </source>
</evidence>
<evidence type="ECO:0000256" key="1">
    <source>
        <dbReference type="ARBA" id="ARBA00010370"/>
    </source>
</evidence>
<dbReference type="SUPFAM" id="SSF55486">
    <property type="entry name" value="Metalloproteases ('zincins'), catalytic domain"/>
    <property type="match status" value="1"/>
</dbReference>
<feature type="binding site" description="in inhibited form" evidence="10">
    <location>
        <position position="52"/>
    </location>
    <ligand>
        <name>Zn(2+)</name>
        <dbReference type="ChEBI" id="CHEBI:29105"/>
        <label>2</label>
        <note>catalytic</note>
    </ligand>
</feature>
<feature type="binding site" evidence="10">
    <location>
        <position position="161"/>
    </location>
    <ligand>
        <name>Zn(2+)</name>
        <dbReference type="ChEBI" id="CHEBI:29105"/>
        <label>1</label>
    </ligand>
</feature>
<keyword evidence="6 9" id="KW-0862">Zinc</keyword>
<reference evidence="13" key="1">
    <citation type="submission" date="2025-08" db="UniProtKB">
        <authorList>
            <consortium name="RefSeq"/>
        </authorList>
    </citation>
    <scope>IDENTIFICATION</scope>
</reference>
<comment type="cofactor">
    <cofactor evidence="10">
        <name>Zn(2+)</name>
        <dbReference type="ChEBI" id="CHEBI:29105"/>
    </cofactor>
    <text evidence="10">Binds 2 Zn(2+) ions per subunit.</text>
</comment>
<evidence type="ECO:0000256" key="5">
    <source>
        <dbReference type="ARBA" id="ARBA00022801"/>
    </source>
</evidence>
<dbReference type="PRINTS" id="PR00138">
    <property type="entry name" value="MATRIXIN"/>
</dbReference>
<feature type="binding site" evidence="10">
    <location>
        <position position="270"/>
    </location>
    <ligand>
        <name>Ca(2+)</name>
        <dbReference type="ChEBI" id="CHEBI:29108"/>
        <label>4</label>
    </ligand>
</feature>
<dbReference type="Gene3D" id="2.110.10.10">
    <property type="entry name" value="Hemopexin-like domain"/>
    <property type="match status" value="1"/>
</dbReference>
<feature type="binding site" evidence="10">
    <location>
        <position position="206"/>
    </location>
    <ligand>
        <name>Zn(2+)</name>
        <dbReference type="ChEBI" id="CHEBI:29105"/>
        <label>2</label>
        <note>catalytic</note>
    </ligand>
</feature>
<dbReference type="PANTHER" id="PTHR10201:SF291">
    <property type="entry name" value="MATRIX METALLOPROTEINASE 1, ISOFORM C-RELATED"/>
    <property type="match status" value="1"/>
</dbReference>
<sequence>MAILKPTRCQCQSRNMKQVLRHALGLFQEYYQIRRQDELNEITLDKMREPRCGLLDLSDQTDRSRNNIWPKKHLTWDFHFADEETMKVMQAAFDLWAPNSSLSFKRISLNPDILLSYREGFHINIDKKITDMCPSPLDEPGGVLAHASFPNGDEDYVKEVHVDRAELWHVHISRNPPRTHSLLYVITHEIGHTLGLHHSEHQDSIMFVMAPGEIKFPIRLSLDDILHIQYPYGANYHDSTITTPPTTTAVVTTTTTKYINHDPCALRDLDVILIINNRLYIACKKYIWSININENTYENPIVISDYMQFLTDNFTHLTAAYQKPTGNLMIFADNFIYVVSYPSYELIQRLSFNDFGLPLTTRINTAINTNKGRSFIVYNDHIVGEIDDCST</sequence>
<feature type="binding site" evidence="10">
    <location>
        <position position="163"/>
    </location>
    <ligand>
        <name>Ca(2+)</name>
        <dbReference type="ChEBI" id="CHEBI:29108"/>
        <label>3</label>
    </ligand>
</feature>
<dbReference type="GO" id="GO:0006508">
    <property type="term" value="P:proteolysis"/>
    <property type="evidence" value="ECO:0007669"/>
    <property type="project" value="UniProtKB-KW"/>
</dbReference>
<keyword evidence="2" id="KW-0645">Protease</keyword>
<evidence type="ECO:0000256" key="4">
    <source>
        <dbReference type="ARBA" id="ARBA00022729"/>
    </source>
</evidence>
<dbReference type="InterPro" id="IPR021190">
    <property type="entry name" value="Pept_M10A"/>
</dbReference>
<evidence type="ECO:0000256" key="9">
    <source>
        <dbReference type="PIRSR" id="PIRSR001191-2"/>
    </source>
</evidence>
<evidence type="ECO:0000259" key="11">
    <source>
        <dbReference type="SMART" id="SM00235"/>
    </source>
</evidence>
<keyword evidence="7" id="KW-0482">Metalloprotease</keyword>
<feature type="active site" evidence="8">
    <location>
        <position position="189"/>
    </location>
</feature>
<feature type="binding site" evidence="10">
    <location>
        <position position="320"/>
    </location>
    <ligand>
        <name>Ca(2+)</name>
        <dbReference type="ChEBI" id="CHEBI:29108"/>
        <label>5</label>
    </ligand>
</feature>
<feature type="binding site" evidence="10">
    <location>
        <position position="131"/>
    </location>
    <ligand>
        <name>Zn(2+)</name>
        <dbReference type="ChEBI" id="CHEBI:29105"/>
        <label>1</label>
    </ligand>
</feature>
<feature type="binding site" evidence="9">
    <location>
        <position position="188"/>
    </location>
    <ligand>
        <name>Zn(2+)</name>
        <dbReference type="ChEBI" id="CHEBI:29105"/>
        <label>2</label>
        <note>catalytic</note>
    </ligand>
</feature>
<feature type="domain" description="Peptidase metallopeptidase" evidence="11">
    <location>
        <begin position="65"/>
        <end position="234"/>
    </location>
</feature>
<dbReference type="InterPro" id="IPR001818">
    <property type="entry name" value="Pept_M10_metallopeptidase"/>
</dbReference>
<feature type="binding site" evidence="10">
    <location>
        <position position="146"/>
    </location>
    <ligand>
        <name>Zn(2+)</name>
        <dbReference type="ChEBI" id="CHEBI:29105"/>
        <label>1</label>
    </ligand>
</feature>
<keyword evidence="5" id="KW-0378">Hydrolase</keyword>
<dbReference type="SMART" id="SM00235">
    <property type="entry name" value="ZnMc"/>
    <property type="match status" value="1"/>
</dbReference>
<gene>
    <name evidence="13" type="primary">LOC106748300</name>
</gene>
<dbReference type="AlphaFoldDB" id="A0A6P3XUH6"/>
<feature type="binding site" evidence="10">
    <location>
        <position position="112"/>
    </location>
    <ligand>
        <name>Ca(2+)</name>
        <dbReference type="ChEBI" id="CHEBI:29108"/>
        <label>2</label>
    </ligand>
</feature>
<evidence type="ECO:0000313" key="12">
    <source>
        <dbReference type="Proteomes" id="UP000515204"/>
    </source>
</evidence>
<keyword evidence="4" id="KW-0732">Signal</keyword>
<dbReference type="Gene3D" id="3.40.390.10">
    <property type="entry name" value="Collagenase (Catalytic Domain)"/>
    <property type="match status" value="1"/>
</dbReference>
<comment type="similarity">
    <text evidence="1">Belongs to the peptidase M10A family.</text>
</comment>
<feature type="binding site" evidence="9">
    <location>
        <position position="192"/>
    </location>
    <ligand>
        <name>Zn(2+)</name>
        <dbReference type="ChEBI" id="CHEBI:29105"/>
        <label>2</label>
        <note>catalytic</note>
    </ligand>
</feature>
<proteinExistence type="inferred from homology"/>
<dbReference type="PIRSF" id="PIRSF001191">
    <property type="entry name" value="Peptidase_M10A_matrix"/>
    <property type="match status" value="1"/>
</dbReference>
<dbReference type="GeneID" id="106748300"/>
<keyword evidence="10" id="KW-0106">Calcium</keyword>
<dbReference type="GO" id="GO:0004222">
    <property type="term" value="F:metalloendopeptidase activity"/>
    <property type="evidence" value="ECO:0007669"/>
    <property type="project" value="InterPro"/>
</dbReference>
<evidence type="ECO:0000313" key="13">
    <source>
        <dbReference type="RefSeq" id="XP_014482175.1"/>
    </source>
</evidence>
<dbReference type="GO" id="GO:0005615">
    <property type="term" value="C:extracellular space"/>
    <property type="evidence" value="ECO:0007669"/>
    <property type="project" value="TreeGrafter"/>
</dbReference>
<dbReference type="SUPFAM" id="SSF47090">
    <property type="entry name" value="PGBD-like"/>
    <property type="match status" value="1"/>
</dbReference>
<feature type="binding site" evidence="10">
    <location>
        <position position="138"/>
    </location>
    <ligand>
        <name>Ca(2+)</name>
        <dbReference type="ChEBI" id="CHEBI:29108"/>
        <label>3</label>
    </ligand>
</feature>
<evidence type="ECO:0000256" key="6">
    <source>
        <dbReference type="ARBA" id="ARBA00022833"/>
    </source>
</evidence>
<name>A0A6P3XUH6_DINQU</name>
<dbReference type="InterPro" id="IPR036365">
    <property type="entry name" value="PGBD-like_sf"/>
</dbReference>
<dbReference type="PANTHER" id="PTHR10201">
    <property type="entry name" value="MATRIX METALLOPROTEINASE"/>
    <property type="match status" value="1"/>
</dbReference>
<dbReference type="RefSeq" id="XP_014482175.1">
    <property type="nucleotide sequence ID" value="XM_014626689.1"/>
</dbReference>
<dbReference type="GO" id="GO:0030574">
    <property type="term" value="P:collagen catabolic process"/>
    <property type="evidence" value="ECO:0007669"/>
    <property type="project" value="TreeGrafter"/>
</dbReference>
<dbReference type="GO" id="GO:0008270">
    <property type="term" value="F:zinc ion binding"/>
    <property type="evidence" value="ECO:0007669"/>
    <property type="project" value="InterPro"/>
</dbReference>
<feature type="binding site" evidence="10">
    <location>
        <position position="166"/>
    </location>
    <ligand>
        <name>Ca(2+)</name>
        <dbReference type="ChEBI" id="CHEBI:29108"/>
        <label>3</label>
    </ligand>
</feature>
<accession>A0A6P3XUH6</accession>
<feature type="binding site" evidence="10">
    <location>
        <position position="366"/>
    </location>
    <ligand>
        <name>Ca(2+)</name>
        <dbReference type="ChEBI" id="CHEBI:29108"/>
        <label>5</label>
    </ligand>
</feature>
<dbReference type="GO" id="GO:0031012">
    <property type="term" value="C:extracellular matrix"/>
    <property type="evidence" value="ECO:0007669"/>
    <property type="project" value="InterPro"/>
</dbReference>
<keyword evidence="12" id="KW-1185">Reference proteome</keyword>
<dbReference type="OrthoDB" id="7550572at2759"/>
<dbReference type="Pfam" id="PF00413">
    <property type="entry name" value="Peptidase_M10"/>
    <property type="match status" value="1"/>
</dbReference>
<feature type="binding site" evidence="9">
    <location>
        <position position="198"/>
    </location>
    <ligand>
        <name>Zn(2+)</name>
        <dbReference type="ChEBI" id="CHEBI:29105"/>
        <label>2</label>
        <note>catalytic</note>
    </ligand>
</feature>
<dbReference type="InterPro" id="IPR006026">
    <property type="entry name" value="Peptidase_Metallo"/>
</dbReference>